<protein>
    <submittedName>
        <fullName evidence="1">Uncharacterized protein</fullName>
    </submittedName>
</protein>
<dbReference type="AlphaFoldDB" id="A0A5Q2N234"/>
<reference evidence="2" key="1">
    <citation type="submission" date="2019-11" db="EMBL/GenBank/DDBJ databases">
        <title>Genome sequence of Heliorestis convoluta strain HH, an alkaliphilic and minimalistic phototrophic bacterium from a soda lake in Egypt.</title>
        <authorList>
            <person name="Dewey E.D."/>
            <person name="Stokes L.M."/>
            <person name="Burchell B.M."/>
            <person name="Shaffer K.N."/>
            <person name="Huntington A.M."/>
            <person name="Baker J.M."/>
            <person name="Nadendla S."/>
            <person name="Giglio M.G."/>
            <person name="Touchman J.W."/>
            <person name="Blankenship R.E."/>
            <person name="Madigan M.T."/>
            <person name="Sattley W.M."/>
        </authorList>
    </citation>
    <scope>NUCLEOTIDE SEQUENCE [LARGE SCALE GENOMIC DNA]</scope>
    <source>
        <strain evidence="2">HH</strain>
    </source>
</reference>
<gene>
    <name evidence="1" type="ORF">FTV88_2788</name>
</gene>
<proteinExistence type="predicted"/>
<organism evidence="1 2">
    <name type="scientific">Heliorestis convoluta</name>
    <dbReference type="NCBI Taxonomy" id="356322"/>
    <lineage>
        <taxon>Bacteria</taxon>
        <taxon>Bacillati</taxon>
        <taxon>Bacillota</taxon>
        <taxon>Clostridia</taxon>
        <taxon>Eubacteriales</taxon>
        <taxon>Heliobacteriaceae</taxon>
        <taxon>Heliorestis</taxon>
    </lineage>
</organism>
<evidence type="ECO:0000313" key="2">
    <source>
        <dbReference type="Proteomes" id="UP000366051"/>
    </source>
</evidence>
<evidence type="ECO:0000313" key="1">
    <source>
        <dbReference type="EMBL" id="QGG48877.1"/>
    </source>
</evidence>
<dbReference type="EMBL" id="CP045875">
    <property type="protein sequence ID" value="QGG48877.1"/>
    <property type="molecule type" value="Genomic_DNA"/>
</dbReference>
<dbReference type="KEGG" id="hcv:FTV88_2788"/>
<name>A0A5Q2N234_9FIRM</name>
<accession>A0A5Q2N234</accession>
<keyword evidence="2" id="KW-1185">Reference proteome</keyword>
<dbReference type="Proteomes" id="UP000366051">
    <property type="component" value="Chromosome"/>
</dbReference>
<sequence length="100" mass="11929">MSKELELISSLRTSFTEQLKSLEGSEKYLEEKLLKSQERYHHIKANKLFNEEILESLKMTIEHDKKQLEEFKSKRQEREKHYKDLLSKAEQSINALTETS</sequence>